<dbReference type="SMART" id="SM00382">
    <property type="entry name" value="AAA"/>
    <property type="match status" value="1"/>
</dbReference>
<name>A0A2T2XD08_9FIRM</name>
<comment type="caution">
    <text evidence="2">The sequence shown here is derived from an EMBL/GenBank/DDBJ whole genome shotgun (WGS) entry which is preliminary data.</text>
</comment>
<accession>A0A2T2XD08</accession>
<dbReference type="Gene3D" id="3.40.50.300">
    <property type="entry name" value="P-loop containing nucleotide triphosphate hydrolases"/>
    <property type="match status" value="1"/>
</dbReference>
<dbReference type="SUPFAM" id="SSF52540">
    <property type="entry name" value="P-loop containing nucleoside triphosphate hydrolases"/>
    <property type="match status" value="1"/>
</dbReference>
<evidence type="ECO:0000313" key="2">
    <source>
        <dbReference type="EMBL" id="PSR32404.1"/>
    </source>
</evidence>
<gene>
    <name evidence="2" type="ORF">C7B46_14465</name>
</gene>
<evidence type="ECO:0000259" key="1">
    <source>
        <dbReference type="SMART" id="SM00382"/>
    </source>
</evidence>
<reference evidence="2 3" key="1">
    <citation type="journal article" date="2014" name="BMC Genomics">
        <title>Comparison of environmental and isolate Sulfobacillus genomes reveals diverse carbon, sulfur, nitrogen, and hydrogen metabolisms.</title>
        <authorList>
            <person name="Justice N.B."/>
            <person name="Norman A."/>
            <person name="Brown C.T."/>
            <person name="Singh A."/>
            <person name="Thomas B.C."/>
            <person name="Banfield J.F."/>
        </authorList>
    </citation>
    <scope>NUCLEOTIDE SEQUENCE [LARGE SCALE GENOMIC DNA]</scope>
    <source>
        <strain evidence="2">AMDSBA4</strain>
    </source>
</reference>
<proteinExistence type="predicted"/>
<protein>
    <recommendedName>
        <fullName evidence="1">AAA+ ATPase domain-containing protein</fullName>
    </recommendedName>
</protein>
<dbReference type="EMBL" id="PXYW01000042">
    <property type="protein sequence ID" value="PSR32404.1"/>
    <property type="molecule type" value="Genomic_DNA"/>
</dbReference>
<sequence length="669" mass="75765">MNAELLVTGRSRELQWIDEWMRADTHAMQLLMVCGPAGIGKSTVLDAIAQRAQTAGVPAWRTDGRYMNTPTAWIDYLGLLLLQGVGGTASVRPDPSDRLANLRQLVSLFSTHQGILLIDNAEFLGMTGEWLRTQWFPTLRDAGLLVVMATRTPLMEWVTDTLWRNRLIQWQLPPLTYPETLAYLAARDIDVQRWGAIVFQSTHGHPLSVALAADSVSRDPGTLVEVSQMVTLQVLREVVSEDWMPHLEALAMVQEANQATLAAMTGRDLGSLDYHRFLSLSFVSPDARGLKMHDTIRQILLQDLRQRFPQRYQALRHRALTVLGERNGDDTALRLRTAAILLELYRDDLPVEPWMTFSAVTAWEDNSQPLPHERPYLHQMLPKMPRSRLISVAQQHAFLDALMEVHPEGIRVVRHAHHEPIGFWAGLWLSEKTLPLLQTYLPRLAAALPPALQRAAQGPQELADTCVTVFFCCRGNVPALTIEQVRGLVLWDALVILGGSVRVMVTSEDPAFRQVMSSMGLRPQTFVARHGDRVEVLVADKRGKGFLAFLWFLDRLGRTLPNPEHRVLHGDELQRLLRAFGHAEMLEQEVRALGLDETPHAVAERIRTYLSAVPPIAPLTPMEQRLLRYTYWEQNSTSAAIAAKLHLSRSSYYRYRERALARMTAWWNR</sequence>
<evidence type="ECO:0000313" key="3">
    <source>
        <dbReference type="Proteomes" id="UP000242972"/>
    </source>
</evidence>
<dbReference type="InterPro" id="IPR003593">
    <property type="entry name" value="AAA+_ATPase"/>
</dbReference>
<dbReference type="Proteomes" id="UP000242972">
    <property type="component" value="Unassembled WGS sequence"/>
</dbReference>
<dbReference type="AlphaFoldDB" id="A0A2T2XD08"/>
<organism evidence="2 3">
    <name type="scientific">Sulfobacillus benefaciens</name>
    <dbReference type="NCBI Taxonomy" id="453960"/>
    <lineage>
        <taxon>Bacteria</taxon>
        <taxon>Bacillati</taxon>
        <taxon>Bacillota</taxon>
        <taxon>Clostridia</taxon>
        <taxon>Eubacteriales</taxon>
        <taxon>Clostridiales Family XVII. Incertae Sedis</taxon>
        <taxon>Sulfobacillus</taxon>
    </lineage>
</organism>
<dbReference type="InterPro" id="IPR027417">
    <property type="entry name" value="P-loop_NTPase"/>
</dbReference>
<feature type="domain" description="AAA+ ATPase" evidence="1">
    <location>
        <begin position="27"/>
        <end position="174"/>
    </location>
</feature>